<dbReference type="EMBL" id="LJSK01000208">
    <property type="protein sequence ID" value="KPI85109.1"/>
    <property type="molecule type" value="Genomic_DNA"/>
</dbReference>
<feature type="region of interest" description="Disordered" evidence="1">
    <location>
        <begin position="581"/>
        <end position="601"/>
    </location>
</feature>
<feature type="compositionally biased region" description="Acidic residues" evidence="1">
    <location>
        <begin position="588"/>
        <end position="600"/>
    </location>
</feature>
<dbReference type="OrthoDB" id="424572at2759"/>
<dbReference type="OMA" id="MTRESCF"/>
<evidence type="ECO:0000313" key="2">
    <source>
        <dbReference type="EMBL" id="KPI85109.1"/>
    </source>
</evidence>
<keyword evidence="2" id="KW-0648">Protein biosynthesis</keyword>
<dbReference type="InterPro" id="IPR011004">
    <property type="entry name" value="Trimer_LpxA-like_sf"/>
</dbReference>
<feature type="compositionally biased region" description="Low complexity" evidence="1">
    <location>
        <begin position="520"/>
        <end position="538"/>
    </location>
</feature>
<dbReference type="PANTHER" id="PTHR45887:SF1">
    <property type="entry name" value="TRANSLATION INITIATION FACTOR EIF-2B SUBUNIT EPSILON"/>
    <property type="match status" value="1"/>
</dbReference>
<dbReference type="VEuPathDB" id="TriTrypDB:Lsey_0208_0090"/>
<sequence length="834" mass="90097">MDISATRRGIVDRGERQSARLHAVIISEPLLPVHMHGGHPVVFGPLSPLSPSPRLPAALVPVCNTPIIDYVLENLVVNGVEEATILVNASSAEKTVAHLSTCRTARGKPWTQSDSIRVNVVECARRIASLADAAQEMRERNVVEQQGSFLFVPIDCISSFTNLRACFQTHLERVRKVGKYAATLLCVSSRAPLIAAQHNSLVNHLAEVDETAAAQITSPTSVRHGLLSIQQTSDMLRSRSYAAPFVPKEHHTTFVVNKATQVVTYMARLESGEDAPEPPVVLFNGSAQQSVRMDLTPTGFLFCCCEALSLIEFHIRDLYSFLSTSLLGQTEVFGNVFGLIELPSTAAVVDPISSLEAYIQANQDVCARCLFPMTRESCFAEAVAKYAVSSLCETVYLHTTVKCASSNVGPNVVVGERVSVPATVELAGTVLGAGVDLGEGATIRNSVIMDGASIGPGCSLDGCLVGPHAIIRGGAELSHVVVGERCIIDGVTCGGAPMVLSQVAIECDVAEAIKEDGGRESLSLNGGASSAASSSSSSDEADSGVRGTDVLLTGQNGRGRALEERYSSNIIPTVALFTEDPVARADQQDEEDDFSEEDDERGLFRRSIQRHVETGLLHPGRIEASSYDMSTVCLTSGFGYPELCEIVTELLMEHLLAERKDDSGAVIVSSPSDLMDSAHELFEIWCRPFYNNFLSRNNQQNVEAMVATLEGLCGSIGSETCPLHAYGPQLVEMLYYGCDDELYDERGYCIVSEEGLFAFEEEMEHRREVLQRYTTFKGEKHSSSSSSSTSSDDDDSDNDDESRDLHEEGKVLVAASCRDFIEGVRAFIKEQKGG</sequence>
<accession>A0A0N0P4B8</accession>
<reference evidence="2 3" key="1">
    <citation type="journal article" date="2015" name="PLoS Pathog.">
        <title>Leptomonas seymouri: Adaptations to the Dixenous Life Cycle Analyzed by Genome Sequencing, Transcriptome Profiling and Co-infection with Leishmania donovani.</title>
        <authorList>
            <person name="Kraeva N."/>
            <person name="Butenko A."/>
            <person name="Hlavacova J."/>
            <person name="Kostygov A."/>
            <person name="Myskova J."/>
            <person name="Grybchuk D."/>
            <person name="Lestinova T."/>
            <person name="Votypka J."/>
            <person name="Volf P."/>
            <person name="Opperdoes F."/>
            <person name="Flegontov P."/>
            <person name="Lukes J."/>
            <person name="Yurchenko V."/>
        </authorList>
    </citation>
    <scope>NUCLEOTIDE SEQUENCE [LARGE SCALE GENOMIC DNA]</scope>
    <source>
        <strain evidence="2 3">ATCC 30220</strain>
    </source>
</reference>
<feature type="compositionally biased region" description="Acidic residues" evidence="1">
    <location>
        <begin position="791"/>
        <end position="802"/>
    </location>
</feature>
<feature type="region of interest" description="Disordered" evidence="1">
    <location>
        <begin position="518"/>
        <end position="552"/>
    </location>
</feature>
<dbReference type="Gene3D" id="3.90.550.10">
    <property type="entry name" value="Spore Coat Polysaccharide Biosynthesis Protein SpsA, Chain A"/>
    <property type="match status" value="1"/>
</dbReference>
<keyword evidence="3" id="KW-1185">Reference proteome</keyword>
<dbReference type="Gene3D" id="2.160.10.10">
    <property type="entry name" value="Hexapeptide repeat proteins"/>
    <property type="match status" value="1"/>
</dbReference>
<dbReference type="PANTHER" id="PTHR45887">
    <property type="entry name" value="TRANSLATION INITIATION FACTOR EIF-2B SUBUNIT EPSILON"/>
    <property type="match status" value="1"/>
</dbReference>
<feature type="region of interest" description="Disordered" evidence="1">
    <location>
        <begin position="777"/>
        <end position="805"/>
    </location>
</feature>
<dbReference type="InterPro" id="IPR051956">
    <property type="entry name" value="eIF2B_epsilon"/>
</dbReference>
<protein>
    <submittedName>
        <fullName evidence="2">Putative guanine-nucleotide-exchange-factor putative translation initiation factor EIF-2B subunit</fullName>
    </submittedName>
</protein>
<name>A0A0N0P4B8_LEPSE</name>
<keyword evidence="2" id="KW-0396">Initiation factor</keyword>
<dbReference type="GO" id="GO:0031369">
    <property type="term" value="F:translation initiation factor binding"/>
    <property type="evidence" value="ECO:0007669"/>
    <property type="project" value="TreeGrafter"/>
</dbReference>
<gene>
    <name evidence="2" type="ORF">ABL78_5834</name>
</gene>
<evidence type="ECO:0000313" key="3">
    <source>
        <dbReference type="Proteomes" id="UP000038009"/>
    </source>
</evidence>
<dbReference type="AlphaFoldDB" id="A0A0N0P4B8"/>
<comment type="caution">
    <text evidence="2">The sequence shown here is derived from an EMBL/GenBank/DDBJ whole genome shotgun (WGS) entry which is preliminary data.</text>
</comment>
<dbReference type="SUPFAM" id="SSF51161">
    <property type="entry name" value="Trimeric LpxA-like enzymes"/>
    <property type="match status" value="1"/>
</dbReference>
<dbReference type="GO" id="GO:0005085">
    <property type="term" value="F:guanyl-nucleotide exchange factor activity"/>
    <property type="evidence" value="ECO:0007669"/>
    <property type="project" value="TreeGrafter"/>
</dbReference>
<dbReference type="InterPro" id="IPR029044">
    <property type="entry name" value="Nucleotide-diphossugar_trans"/>
</dbReference>
<dbReference type="GO" id="GO:0005851">
    <property type="term" value="C:eukaryotic translation initiation factor 2B complex"/>
    <property type="evidence" value="ECO:0007669"/>
    <property type="project" value="TreeGrafter"/>
</dbReference>
<dbReference type="Proteomes" id="UP000038009">
    <property type="component" value="Unassembled WGS sequence"/>
</dbReference>
<evidence type="ECO:0000256" key="1">
    <source>
        <dbReference type="SAM" id="MobiDB-lite"/>
    </source>
</evidence>
<dbReference type="SUPFAM" id="SSF53448">
    <property type="entry name" value="Nucleotide-diphospho-sugar transferases"/>
    <property type="match status" value="1"/>
</dbReference>
<organism evidence="2 3">
    <name type="scientific">Leptomonas seymouri</name>
    <dbReference type="NCBI Taxonomy" id="5684"/>
    <lineage>
        <taxon>Eukaryota</taxon>
        <taxon>Discoba</taxon>
        <taxon>Euglenozoa</taxon>
        <taxon>Kinetoplastea</taxon>
        <taxon>Metakinetoplastina</taxon>
        <taxon>Trypanosomatida</taxon>
        <taxon>Trypanosomatidae</taxon>
        <taxon>Leishmaniinae</taxon>
        <taxon>Leptomonas</taxon>
    </lineage>
</organism>
<proteinExistence type="predicted"/>
<dbReference type="GO" id="GO:0003743">
    <property type="term" value="F:translation initiation factor activity"/>
    <property type="evidence" value="ECO:0007669"/>
    <property type="project" value="UniProtKB-KW"/>
</dbReference>